<dbReference type="CDD" id="cd00093">
    <property type="entry name" value="HTH_XRE"/>
    <property type="match status" value="1"/>
</dbReference>
<dbReference type="InterPro" id="IPR001387">
    <property type="entry name" value="Cro/C1-type_HTH"/>
</dbReference>
<keyword evidence="3" id="KW-1185">Reference proteome</keyword>
<evidence type="ECO:0000313" key="3">
    <source>
        <dbReference type="Proteomes" id="UP000557193"/>
    </source>
</evidence>
<dbReference type="Pfam" id="PF12844">
    <property type="entry name" value="HTH_19"/>
    <property type="match status" value="1"/>
</dbReference>
<dbReference type="Proteomes" id="UP000557193">
    <property type="component" value="Unassembled WGS sequence"/>
</dbReference>
<organism evidence="2 3">
    <name type="scientific">Pseudomonas fluvialis</name>
    <dbReference type="NCBI Taxonomy" id="1793966"/>
    <lineage>
        <taxon>Bacteria</taxon>
        <taxon>Pseudomonadati</taxon>
        <taxon>Pseudomonadota</taxon>
        <taxon>Gammaproteobacteria</taxon>
        <taxon>Pseudomonadales</taxon>
        <taxon>Pseudomonadaceae</taxon>
        <taxon>Pseudomonas</taxon>
    </lineage>
</organism>
<dbReference type="Gene3D" id="1.10.260.40">
    <property type="entry name" value="lambda repressor-like DNA-binding domains"/>
    <property type="match status" value="1"/>
</dbReference>
<reference evidence="2 3" key="1">
    <citation type="submission" date="2020-08" db="EMBL/GenBank/DDBJ databases">
        <title>Functional genomics of gut bacteria from endangered species of beetles.</title>
        <authorList>
            <person name="Carlos-Shanley C."/>
        </authorList>
    </citation>
    <scope>NUCLEOTIDE SEQUENCE [LARGE SCALE GENOMIC DNA]</scope>
    <source>
        <strain evidence="2 3">S00202</strain>
    </source>
</reference>
<dbReference type="EMBL" id="JACHLL010000001">
    <property type="protein sequence ID" value="MBB6340525.1"/>
    <property type="molecule type" value="Genomic_DNA"/>
</dbReference>
<comment type="caution">
    <text evidence="2">The sequence shown here is derived from an EMBL/GenBank/DDBJ whole genome shotgun (WGS) entry which is preliminary data.</text>
</comment>
<dbReference type="SUPFAM" id="SSF47413">
    <property type="entry name" value="lambda repressor-like DNA-binding domains"/>
    <property type="match status" value="1"/>
</dbReference>
<dbReference type="PROSITE" id="PS50943">
    <property type="entry name" value="HTH_CROC1"/>
    <property type="match status" value="1"/>
</dbReference>
<feature type="domain" description="HTH cro/C1-type" evidence="1">
    <location>
        <begin position="58"/>
        <end position="110"/>
    </location>
</feature>
<evidence type="ECO:0000313" key="2">
    <source>
        <dbReference type="EMBL" id="MBB6340525.1"/>
    </source>
</evidence>
<dbReference type="RefSeq" id="WP_184680605.1">
    <property type="nucleotide sequence ID" value="NZ_JACHLL010000001.1"/>
</dbReference>
<dbReference type="AlphaFoldDB" id="A0A7X0BPT8"/>
<gene>
    <name evidence="2" type="ORF">HNP49_000675</name>
</gene>
<proteinExistence type="predicted"/>
<evidence type="ECO:0000259" key="1">
    <source>
        <dbReference type="PROSITE" id="PS50943"/>
    </source>
</evidence>
<accession>A0A7X0BPT8</accession>
<name>A0A7X0BPT8_9PSED</name>
<dbReference type="GO" id="GO:0003677">
    <property type="term" value="F:DNA binding"/>
    <property type="evidence" value="ECO:0007669"/>
    <property type="project" value="InterPro"/>
</dbReference>
<sequence>MKIEISKEWIRRMATIEGNSIVGAGPIARDPAARSFKDFIAHQANEANLAFGRFVCLMRRKQGLSLEGLAEKADIELSDLVEIEGDTRHRPEPRTVYQLANYFHVNKSNLMQIAGLTTRKDERLASESVRFAARSDPSASLSREESIALDAFIKALDSQE</sequence>
<dbReference type="InterPro" id="IPR010982">
    <property type="entry name" value="Lambda_DNA-bd_dom_sf"/>
</dbReference>
<protein>
    <submittedName>
        <fullName evidence="2">Transcriptional regulator with XRE-family HTH domain</fullName>
    </submittedName>
</protein>